<dbReference type="PROSITE" id="PS00149">
    <property type="entry name" value="SULFATASE_2"/>
    <property type="match status" value="1"/>
</dbReference>
<reference evidence="7" key="1">
    <citation type="submission" date="2022-06" db="EMBL/GenBank/DDBJ databases">
        <title>Aeoliella straminimaris, a novel planctomycete from sediments.</title>
        <authorList>
            <person name="Vitorino I.R."/>
            <person name="Lage O.M."/>
        </authorList>
    </citation>
    <scope>NUCLEOTIDE SEQUENCE</scope>
    <source>
        <strain evidence="7">ICT_H6.2</strain>
    </source>
</reference>
<dbReference type="InterPro" id="IPR050738">
    <property type="entry name" value="Sulfatase"/>
</dbReference>
<accession>A0A9X2JF72</accession>
<keyword evidence="8" id="KW-1185">Reference proteome</keyword>
<dbReference type="EMBL" id="JAMXLR010000015">
    <property type="protein sequence ID" value="MCO6042987.1"/>
    <property type="molecule type" value="Genomic_DNA"/>
</dbReference>
<dbReference type="Proteomes" id="UP001155241">
    <property type="component" value="Unassembled WGS sequence"/>
</dbReference>
<sequence length="591" mass="65637">MIPLRRHNGAAALLLGALAGLLGSASPLLAADERPNVIVILSDDIGFSDIGCYGGEINTPNLNRLADGGLRFTQFYNSGRCCPTRASLLTGLYPHQAGMGWMTSYSGPEGYSGDLNRRCVTMAEVLKTAGYSTYMVGKWHVTPAPTQAQVDENEIPQHNWPLSRGFDRFYGTIAGAGSYFDPGTLVRDNQLIAPDHPDSFYYTDALSDNASQMIREHQQGEKPFFMYLSYTAAHWPLHAKPADIAKYEGKYDEGWDKLRETRLARIKELGLLADDVALAPNVKDWTDADRKQWQSDRMEVYAAMIDSMDQGIGRVVQTLRDTGQFDNTLILYLQDNGACQEEGRSNKARRLREDMEPVEAMADDALQLKVVPQYTRAGQPVQWGRGVVPGPPNTYMEVGREWANASNTPFRLFKHYVHEGGIATPLIAHWPQGIKRHGELETQPGHLIDIMATLVEVGKAEYPTKFHDGDVEIQPAEGTSLVPAFAGEPLDRKAPIFWEHEGNRAVRDGDWKLVARGAKGRWQLYNLANDRSELHDLAEEQAGKVTELSGAWNAWATRAGVLPLTPYWPEPEEKANAQKQGASPRHAALVR</sequence>
<evidence type="ECO:0000256" key="4">
    <source>
        <dbReference type="ARBA" id="ARBA00022837"/>
    </source>
</evidence>
<dbReference type="InterPro" id="IPR017850">
    <property type="entry name" value="Alkaline_phosphatase_core_sf"/>
</dbReference>
<dbReference type="SUPFAM" id="SSF53649">
    <property type="entry name" value="Alkaline phosphatase-like"/>
    <property type="match status" value="1"/>
</dbReference>
<evidence type="ECO:0000256" key="1">
    <source>
        <dbReference type="ARBA" id="ARBA00008779"/>
    </source>
</evidence>
<gene>
    <name evidence="7" type="ORF">NG895_03625</name>
</gene>
<evidence type="ECO:0000313" key="8">
    <source>
        <dbReference type="Proteomes" id="UP001155241"/>
    </source>
</evidence>
<dbReference type="GO" id="GO:0004065">
    <property type="term" value="F:arylsulfatase activity"/>
    <property type="evidence" value="ECO:0007669"/>
    <property type="project" value="TreeGrafter"/>
</dbReference>
<evidence type="ECO:0000313" key="7">
    <source>
        <dbReference type="EMBL" id="MCO6042987.1"/>
    </source>
</evidence>
<dbReference type="PANTHER" id="PTHR42693:SF53">
    <property type="entry name" value="ENDO-4-O-SULFATASE"/>
    <property type="match status" value="1"/>
</dbReference>
<dbReference type="InterPro" id="IPR024607">
    <property type="entry name" value="Sulfatase_CS"/>
</dbReference>
<feature type="chain" id="PRO_5040746377" evidence="5">
    <location>
        <begin position="31"/>
        <end position="591"/>
    </location>
</feature>
<proteinExistence type="inferred from homology"/>
<protein>
    <submittedName>
        <fullName evidence="7">Arylsulfatase</fullName>
    </submittedName>
</protein>
<comment type="caution">
    <text evidence="7">The sequence shown here is derived from an EMBL/GenBank/DDBJ whole genome shotgun (WGS) entry which is preliminary data.</text>
</comment>
<dbReference type="AlphaFoldDB" id="A0A9X2JF72"/>
<feature type="signal peptide" evidence="5">
    <location>
        <begin position="1"/>
        <end position="30"/>
    </location>
</feature>
<dbReference type="PANTHER" id="PTHR42693">
    <property type="entry name" value="ARYLSULFATASE FAMILY MEMBER"/>
    <property type="match status" value="1"/>
</dbReference>
<evidence type="ECO:0000259" key="6">
    <source>
        <dbReference type="Pfam" id="PF00884"/>
    </source>
</evidence>
<dbReference type="InterPro" id="IPR000917">
    <property type="entry name" value="Sulfatase_N"/>
</dbReference>
<dbReference type="CDD" id="cd16025">
    <property type="entry name" value="PAS_like"/>
    <property type="match status" value="1"/>
</dbReference>
<evidence type="ECO:0000256" key="5">
    <source>
        <dbReference type="SAM" id="SignalP"/>
    </source>
</evidence>
<keyword evidence="2" id="KW-0479">Metal-binding</keyword>
<dbReference type="Pfam" id="PF00884">
    <property type="entry name" value="Sulfatase"/>
    <property type="match status" value="1"/>
</dbReference>
<keyword evidence="5" id="KW-0732">Signal</keyword>
<evidence type="ECO:0000256" key="3">
    <source>
        <dbReference type="ARBA" id="ARBA00022801"/>
    </source>
</evidence>
<feature type="domain" description="Sulfatase N-terminal" evidence="6">
    <location>
        <begin position="35"/>
        <end position="456"/>
    </location>
</feature>
<name>A0A9X2JF72_9BACT</name>
<dbReference type="GO" id="GO:0046872">
    <property type="term" value="F:metal ion binding"/>
    <property type="evidence" value="ECO:0007669"/>
    <property type="project" value="UniProtKB-KW"/>
</dbReference>
<dbReference type="Gene3D" id="3.30.1120.10">
    <property type="match status" value="1"/>
</dbReference>
<keyword evidence="3" id="KW-0378">Hydrolase</keyword>
<evidence type="ECO:0000256" key="2">
    <source>
        <dbReference type="ARBA" id="ARBA00022723"/>
    </source>
</evidence>
<keyword evidence="4" id="KW-0106">Calcium</keyword>
<dbReference type="RefSeq" id="WP_252851087.1">
    <property type="nucleotide sequence ID" value="NZ_JAMXLR010000015.1"/>
</dbReference>
<comment type="similarity">
    <text evidence="1">Belongs to the sulfatase family.</text>
</comment>
<dbReference type="Gene3D" id="3.40.720.10">
    <property type="entry name" value="Alkaline Phosphatase, subunit A"/>
    <property type="match status" value="1"/>
</dbReference>
<organism evidence="7 8">
    <name type="scientific">Aeoliella straminimaris</name>
    <dbReference type="NCBI Taxonomy" id="2954799"/>
    <lineage>
        <taxon>Bacteria</taxon>
        <taxon>Pseudomonadati</taxon>
        <taxon>Planctomycetota</taxon>
        <taxon>Planctomycetia</taxon>
        <taxon>Pirellulales</taxon>
        <taxon>Lacipirellulaceae</taxon>
        <taxon>Aeoliella</taxon>
    </lineage>
</organism>